<dbReference type="Ensembl" id="ENSECRT00000015968.1">
    <property type="protein sequence ID" value="ENSECRP00000015691.1"/>
    <property type="gene ID" value="ENSECRG00000010476.1"/>
</dbReference>
<evidence type="ECO:0000313" key="7">
    <source>
        <dbReference type="Proteomes" id="UP000694620"/>
    </source>
</evidence>
<comment type="similarity">
    <text evidence="2">Belongs to the guanylin family.</text>
</comment>
<protein>
    <submittedName>
        <fullName evidence="6">Uncharacterized protein</fullName>
    </submittedName>
</protein>
<evidence type="ECO:0000256" key="3">
    <source>
        <dbReference type="ARBA" id="ARBA00022525"/>
    </source>
</evidence>
<dbReference type="Pfam" id="PF02058">
    <property type="entry name" value="Guanylin"/>
    <property type="match status" value="1"/>
</dbReference>
<keyword evidence="4" id="KW-0732">Signal</keyword>
<comment type="subcellular location">
    <subcellularLocation>
        <location evidence="1">Secreted</location>
    </subcellularLocation>
</comment>
<organism evidence="6 7">
    <name type="scientific">Erpetoichthys calabaricus</name>
    <name type="common">Rope fish</name>
    <name type="synonym">Calamoichthys calabaricus</name>
    <dbReference type="NCBI Taxonomy" id="27687"/>
    <lineage>
        <taxon>Eukaryota</taxon>
        <taxon>Metazoa</taxon>
        <taxon>Chordata</taxon>
        <taxon>Craniata</taxon>
        <taxon>Vertebrata</taxon>
        <taxon>Euteleostomi</taxon>
        <taxon>Actinopterygii</taxon>
        <taxon>Polypteriformes</taxon>
        <taxon>Polypteridae</taxon>
        <taxon>Erpetoichthys</taxon>
    </lineage>
</organism>
<evidence type="ECO:0000313" key="6">
    <source>
        <dbReference type="Ensembl" id="ENSECRP00000015691.1"/>
    </source>
</evidence>
<dbReference type="SUPFAM" id="SSF89890">
    <property type="entry name" value="Proguanylin"/>
    <property type="match status" value="1"/>
</dbReference>
<reference evidence="6" key="1">
    <citation type="submission" date="2021-06" db="EMBL/GenBank/DDBJ databases">
        <authorList>
            <consortium name="Wellcome Sanger Institute Data Sharing"/>
        </authorList>
    </citation>
    <scope>NUCLEOTIDE SEQUENCE [LARGE SCALE GENOMIC DNA]</scope>
</reference>
<dbReference type="Gene3D" id="3.90.1450.10">
    <property type="entry name" value="Guanylin"/>
    <property type="match status" value="1"/>
</dbReference>
<evidence type="ECO:0000256" key="1">
    <source>
        <dbReference type="ARBA" id="ARBA00004613"/>
    </source>
</evidence>
<dbReference type="InterPro" id="IPR036382">
    <property type="entry name" value="Guanylin_sf"/>
</dbReference>
<keyword evidence="5" id="KW-1015">Disulfide bond</keyword>
<reference evidence="6" key="3">
    <citation type="submission" date="2025-09" db="UniProtKB">
        <authorList>
            <consortium name="Ensembl"/>
        </authorList>
    </citation>
    <scope>IDENTIFICATION</scope>
</reference>
<evidence type="ECO:0000256" key="4">
    <source>
        <dbReference type="ARBA" id="ARBA00022729"/>
    </source>
</evidence>
<proteinExistence type="inferred from homology"/>
<sequence>MGDSYVIMAVGQEKGRVQVEDGDLVFSLDSVKTLGNLMAASGGVKKELGVQGTFSVCTTPALPKERHFFKTCMKMKAKKDGCHYCTF</sequence>
<dbReference type="GO" id="GO:0030250">
    <property type="term" value="F:guanylate cyclase activator activity"/>
    <property type="evidence" value="ECO:0007669"/>
    <property type="project" value="InterPro"/>
</dbReference>
<dbReference type="Proteomes" id="UP000694620">
    <property type="component" value="Chromosome 8"/>
</dbReference>
<keyword evidence="7" id="KW-1185">Reference proteome</keyword>
<dbReference type="InterPro" id="IPR000879">
    <property type="entry name" value="Guanylin"/>
</dbReference>
<evidence type="ECO:0000256" key="2">
    <source>
        <dbReference type="ARBA" id="ARBA00009883"/>
    </source>
</evidence>
<evidence type="ECO:0000256" key="5">
    <source>
        <dbReference type="ARBA" id="ARBA00023157"/>
    </source>
</evidence>
<dbReference type="AlphaFoldDB" id="A0A8C4SEB4"/>
<reference evidence="6" key="2">
    <citation type="submission" date="2025-08" db="UniProtKB">
        <authorList>
            <consortium name="Ensembl"/>
        </authorList>
    </citation>
    <scope>IDENTIFICATION</scope>
</reference>
<name>A0A8C4SEB4_ERPCA</name>
<dbReference type="GO" id="GO:0005576">
    <property type="term" value="C:extracellular region"/>
    <property type="evidence" value="ECO:0007669"/>
    <property type="project" value="UniProtKB-SubCell"/>
</dbReference>
<accession>A0A8C4SEB4</accession>
<keyword evidence="3" id="KW-0964">Secreted</keyword>